<dbReference type="SUPFAM" id="SSF89550">
    <property type="entry name" value="PHP domain-like"/>
    <property type="match status" value="1"/>
</dbReference>
<evidence type="ECO:0000313" key="8">
    <source>
        <dbReference type="Proteomes" id="UP000177894"/>
    </source>
</evidence>
<dbReference type="RefSeq" id="WP_070965627.1">
    <property type="nucleotide sequence ID" value="NZ_CP017603.1"/>
</dbReference>
<accession>A0AAC9WEM6</accession>
<dbReference type="EMBL" id="CP020559">
    <property type="protein sequence ID" value="ARE85906.1"/>
    <property type="molecule type" value="Genomic_DNA"/>
</dbReference>
<dbReference type="InterPro" id="IPR016667">
    <property type="entry name" value="Caps_polysacc_synth_CpsB/CapC"/>
</dbReference>
<reference evidence="6 8" key="1">
    <citation type="submission" date="2016-10" db="EMBL/GenBank/DDBJ databases">
        <title>Complete Genome Sequence of Acetogen Clostridium formicoaceticum ATCC 27076.</title>
        <authorList>
            <person name="Bao T."/>
            <person name="Cheng C."/>
            <person name="Zhao J."/>
            <person name="Yang S.-T."/>
            <person name="Wang J."/>
            <person name="Wang M."/>
        </authorList>
    </citation>
    <scope>NUCLEOTIDE SEQUENCE [LARGE SCALE GENOMIC DNA]</scope>
    <source>
        <strain evidence="6 8">ATCC 27076</strain>
    </source>
</reference>
<dbReference type="Gene3D" id="3.20.20.140">
    <property type="entry name" value="Metal-dependent hydrolases"/>
    <property type="match status" value="1"/>
</dbReference>
<sequence length="269" mass="30949">MVDLHSHILPEIDDGAKNLEEALKMAEIAVKEGITQMVATPHYIPEVFTTDAKTLLMKIEEINAFLKEKGLALEILSGNEAYLSLDLPQRLKNQEILSINKGPYVLLELPMADIPNYTEDVLYEMRLLGYKPIIAHPERYGKIIENPNLLKEWIEQGNYAQINTMSITGALGKEIQETAKILLKHGMIHCIGTDAHSPRGRAPKIKKALHIMEGWIGKDKTDMLLENNEKIIKGQEIIITQPKAYREKKGMFYYIYRWFFHRYKKAYQK</sequence>
<dbReference type="AlphaFoldDB" id="A0AAC9WEM6"/>
<evidence type="ECO:0000313" key="6">
    <source>
        <dbReference type="EMBL" id="AOY75599.1"/>
    </source>
</evidence>
<dbReference type="PANTHER" id="PTHR39181:SF1">
    <property type="entry name" value="TYROSINE-PROTEIN PHOSPHATASE YWQE"/>
    <property type="match status" value="1"/>
</dbReference>
<dbReference type="PIRSF" id="PIRSF016557">
    <property type="entry name" value="Caps_synth_CpsB"/>
    <property type="match status" value="1"/>
</dbReference>
<evidence type="ECO:0000256" key="5">
    <source>
        <dbReference type="ARBA" id="ARBA00051722"/>
    </source>
</evidence>
<evidence type="ECO:0000256" key="2">
    <source>
        <dbReference type="ARBA" id="ARBA00013064"/>
    </source>
</evidence>
<name>A0AAC9WEM6_9CLOT</name>
<protein>
    <recommendedName>
        <fullName evidence="2">protein-tyrosine-phosphatase</fullName>
        <ecNumber evidence="2">3.1.3.48</ecNumber>
    </recommendedName>
</protein>
<keyword evidence="3 7" id="KW-0378">Hydrolase</keyword>
<dbReference type="GO" id="GO:0004725">
    <property type="term" value="F:protein tyrosine phosphatase activity"/>
    <property type="evidence" value="ECO:0007669"/>
    <property type="project" value="UniProtKB-EC"/>
</dbReference>
<reference evidence="7 9" key="2">
    <citation type="submission" date="2017-03" db="EMBL/GenBank/DDBJ databases">
        <title>Complete sequence of Clostridium formicaceticum DSM 92.</title>
        <authorList>
            <person name="Poehlein A."/>
            <person name="Karl M."/>
            <person name="Bengelsdorf F.R."/>
            <person name="Duerre P."/>
            <person name="Daniel R."/>
        </authorList>
    </citation>
    <scope>NUCLEOTIDE SEQUENCE [LARGE SCALE GENOMIC DNA]</scope>
    <source>
        <strain evidence="7 9">DSM 92</strain>
    </source>
</reference>
<evidence type="ECO:0000256" key="1">
    <source>
        <dbReference type="ARBA" id="ARBA00005750"/>
    </source>
</evidence>
<dbReference type="EC" id="3.1.3.48" evidence="2"/>
<dbReference type="Pfam" id="PF19567">
    <property type="entry name" value="CpsB_CapC"/>
    <property type="match status" value="1"/>
</dbReference>
<dbReference type="GO" id="GO:0030145">
    <property type="term" value="F:manganese ion binding"/>
    <property type="evidence" value="ECO:0007669"/>
    <property type="project" value="InterPro"/>
</dbReference>
<organism evidence="7 9">
    <name type="scientific">Clostridium formicaceticum</name>
    <dbReference type="NCBI Taxonomy" id="1497"/>
    <lineage>
        <taxon>Bacteria</taxon>
        <taxon>Bacillati</taxon>
        <taxon>Bacillota</taxon>
        <taxon>Clostridia</taxon>
        <taxon>Eubacteriales</taxon>
        <taxon>Clostridiaceae</taxon>
        <taxon>Clostridium</taxon>
    </lineage>
</organism>
<keyword evidence="8" id="KW-1185">Reference proteome</keyword>
<comment type="similarity">
    <text evidence="1">Belongs to the metallo-dependent hydrolases superfamily. CpsB/CapC family.</text>
</comment>
<comment type="catalytic activity">
    <reaction evidence="5">
        <text>O-phospho-L-tyrosyl-[protein] + H2O = L-tyrosyl-[protein] + phosphate</text>
        <dbReference type="Rhea" id="RHEA:10684"/>
        <dbReference type="Rhea" id="RHEA-COMP:10136"/>
        <dbReference type="Rhea" id="RHEA-COMP:20101"/>
        <dbReference type="ChEBI" id="CHEBI:15377"/>
        <dbReference type="ChEBI" id="CHEBI:43474"/>
        <dbReference type="ChEBI" id="CHEBI:46858"/>
        <dbReference type="ChEBI" id="CHEBI:61978"/>
        <dbReference type="EC" id="3.1.3.48"/>
    </reaction>
</comment>
<evidence type="ECO:0000256" key="4">
    <source>
        <dbReference type="ARBA" id="ARBA00022912"/>
    </source>
</evidence>
<proteinExistence type="inferred from homology"/>
<evidence type="ECO:0000313" key="9">
    <source>
        <dbReference type="Proteomes" id="UP000192478"/>
    </source>
</evidence>
<gene>
    <name evidence="7" type="primary">ywqE</name>
    <name evidence="6" type="ORF">BJL90_06650</name>
    <name evidence="7" type="ORF">CLFO_02220</name>
</gene>
<dbReference type="EMBL" id="CP017603">
    <property type="protein sequence ID" value="AOY75599.1"/>
    <property type="molecule type" value="Genomic_DNA"/>
</dbReference>
<dbReference type="Proteomes" id="UP000177894">
    <property type="component" value="Chromosome"/>
</dbReference>
<evidence type="ECO:0000256" key="3">
    <source>
        <dbReference type="ARBA" id="ARBA00022801"/>
    </source>
</evidence>
<dbReference type="PANTHER" id="PTHR39181">
    <property type="entry name" value="TYROSINE-PROTEIN PHOSPHATASE YWQE"/>
    <property type="match status" value="1"/>
</dbReference>
<keyword evidence="4" id="KW-0904">Protein phosphatase</keyword>
<dbReference type="InterPro" id="IPR016195">
    <property type="entry name" value="Pol/histidinol_Pase-like"/>
</dbReference>
<dbReference type="KEGG" id="cfm:BJL90_06650"/>
<dbReference type="Proteomes" id="UP000192478">
    <property type="component" value="Chromosome"/>
</dbReference>
<evidence type="ECO:0000313" key="7">
    <source>
        <dbReference type="EMBL" id="ARE85906.1"/>
    </source>
</evidence>